<keyword evidence="2" id="KW-0813">Transport</keyword>
<keyword evidence="8" id="KW-1185">Reference proteome</keyword>
<evidence type="ECO:0000256" key="4">
    <source>
        <dbReference type="SAM" id="MobiDB-lite"/>
    </source>
</evidence>
<dbReference type="InterPro" id="IPR000914">
    <property type="entry name" value="SBP_5_dom"/>
</dbReference>
<dbReference type="Gene3D" id="3.40.190.10">
    <property type="entry name" value="Periplasmic binding protein-like II"/>
    <property type="match status" value="1"/>
</dbReference>
<protein>
    <recommendedName>
        <fullName evidence="6">Solute-binding protein family 5 domain-containing protein</fullName>
    </recommendedName>
</protein>
<evidence type="ECO:0000256" key="2">
    <source>
        <dbReference type="ARBA" id="ARBA00022448"/>
    </source>
</evidence>
<gene>
    <name evidence="7" type="ORF">BLA60_01710</name>
</gene>
<dbReference type="CDD" id="cd00995">
    <property type="entry name" value="PBP2_NikA_DppA_OppA_like"/>
    <property type="match status" value="1"/>
</dbReference>
<feature type="chain" id="PRO_5038559461" description="Solute-binding protein family 5 domain-containing protein" evidence="5">
    <location>
        <begin position="20"/>
        <end position="507"/>
    </location>
</feature>
<dbReference type="PANTHER" id="PTHR30290">
    <property type="entry name" value="PERIPLASMIC BINDING COMPONENT OF ABC TRANSPORTER"/>
    <property type="match status" value="1"/>
</dbReference>
<comment type="caution">
    <text evidence="7">The sequence shown here is derived from an EMBL/GenBank/DDBJ whole genome shotgun (WGS) entry which is preliminary data.</text>
</comment>
<evidence type="ECO:0000256" key="1">
    <source>
        <dbReference type="ARBA" id="ARBA00005695"/>
    </source>
</evidence>
<evidence type="ECO:0000259" key="6">
    <source>
        <dbReference type="Pfam" id="PF00496"/>
    </source>
</evidence>
<reference evidence="7 8" key="1">
    <citation type="submission" date="2016-12" db="EMBL/GenBank/DDBJ databases">
        <title>The draft genome sequence of Actinophytocola xinjiangensis.</title>
        <authorList>
            <person name="Wang W."/>
            <person name="Yuan L."/>
        </authorList>
    </citation>
    <scope>NUCLEOTIDE SEQUENCE [LARGE SCALE GENOMIC DNA]</scope>
    <source>
        <strain evidence="7 8">CGMCC 4.4663</strain>
    </source>
</reference>
<dbReference type="SUPFAM" id="SSF53850">
    <property type="entry name" value="Periplasmic binding protein-like II"/>
    <property type="match status" value="1"/>
</dbReference>
<comment type="similarity">
    <text evidence="1">Belongs to the bacterial solute-binding protein 5 family.</text>
</comment>
<evidence type="ECO:0000313" key="7">
    <source>
        <dbReference type="EMBL" id="OLF13925.1"/>
    </source>
</evidence>
<dbReference type="PIRSF" id="PIRSF002741">
    <property type="entry name" value="MppA"/>
    <property type="match status" value="1"/>
</dbReference>
<sequence>MLAALLALCVALTACSDGGADGQGAGDGVLRVGVSLDTDSYDPYLTIQAAAALLYPAYDTLTVMDEQAEVHPSLATAWEQTDATTWRLRLREDVVFHDDSPLTAEVVKKNFERGKTLDTSPYAALYSAMKTITAVDEHTVDIAFGSPYPSFPSDIASMPGAMVSGKALDAGTDLTTAMVGAGGWTYDAQASSKGSKVVYRAFDKYWDAEAVRADTVEYQIISDDNARFTAFQSGQVDIVGHLQPSQVKPAESAGAAVHAVPIELNVLGISDRTAKLVPALADERVREAMALLVDRDALNASAYSGGGDPDLGGFMPKSTKWHTDDLDDRYRKADVARAKELLTEAGYPNGFSLKIGSVDLVKQRLSALSQLMAEGGIDLQVTTVPPGTLAKQNRAGNFPVFYGTSRNVEPAGWYSTYVAEAGPYNAVFGATDMRDLDAKVVEASSTQDQDQAVALWNEVQTEVLDRGYLIPLMWTSQRSAISSSVDGEPVLRPSESTPRPHGLAASR</sequence>
<dbReference type="GO" id="GO:0015833">
    <property type="term" value="P:peptide transport"/>
    <property type="evidence" value="ECO:0007669"/>
    <property type="project" value="TreeGrafter"/>
</dbReference>
<feature type="signal peptide" evidence="5">
    <location>
        <begin position="1"/>
        <end position="19"/>
    </location>
</feature>
<organism evidence="7 8">
    <name type="scientific">Actinophytocola xinjiangensis</name>
    <dbReference type="NCBI Taxonomy" id="485602"/>
    <lineage>
        <taxon>Bacteria</taxon>
        <taxon>Bacillati</taxon>
        <taxon>Actinomycetota</taxon>
        <taxon>Actinomycetes</taxon>
        <taxon>Pseudonocardiales</taxon>
        <taxon>Pseudonocardiaceae</taxon>
    </lineage>
</organism>
<evidence type="ECO:0000256" key="3">
    <source>
        <dbReference type="ARBA" id="ARBA00022729"/>
    </source>
</evidence>
<dbReference type="InterPro" id="IPR030678">
    <property type="entry name" value="Peptide/Ni-bd"/>
</dbReference>
<dbReference type="GO" id="GO:0042597">
    <property type="term" value="C:periplasmic space"/>
    <property type="evidence" value="ECO:0007669"/>
    <property type="project" value="UniProtKB-ARBA"/>
</dbReference>
<evidence type="ECO:0000256" key="5">
    <source>
        <dbReference type="SAM" id="SignalP"/>
    </source>
</evidence>
<dbReference type="Gene3D" id="3.10.105.10">
    <property type="entry name" value="Dipeptide-binding Protein, Domain 3"/>
    <property type="match status" value="1"/>
</dbReference>
<dbReference type="AlphaFoldDB" id="A0A7Z0WRE2"/>
<name>A0A7Z0WRE2_9PSEU</name>
<accession>A0A7Z0WRE2</accession>
<feature type="region of interest" description="Disordered" evidence="4">
    <location>
        <begin position="484"/>
        <end position="507"/>
    </location>
</feature>
<feature type="domain" description="Solute-binding protein family 5" evidence="6">
    <location>
        <begin position="69"/>
        <end position="403"/>
    </location>
</feature>
<keyword evidence="3 5" id="KW-0732">Signal</keyword>
<dbReference type="GO" id="GO:0043190">
    <property type="term" value="C:ATP-binding cassette (ABC) transporter complex"/>
    <property type="evidence" value="ECO:0007669"/>
    <property type="project" value="InterPro"/>
</dbReference>
<dbReference type="PANTHER" id="PTHR30290:SF9">
    <property type="entry name" value="OLIGOPEPTIDE-BINDING PROTEIN APPA"/>
    <property type="match status" value="1"/>
</dbReference>
<evidence type="ECO:0000313" key="8">
    <source>
        <dbReference type="Proteomes" id="UP000185696"/>
    </source>
</evidence>
<dbReference type="Proteomes" id="UP000185696">
    <property type="component" value="Unassembled WGS sequence"/>
</dbReference>
<dbReference type="InterPro" id="IPR039424">
    <property type="entry name" value="SBP_5"/>
</dbReference>
<dbReference type="EMBL" id="MSIF01000001">
    <property type="protein sequence ID" value="OLF13925.1"/>
    <property type="molecule type" value="Genomic_DNA"/>
</dbReference>
<proteinExistence type="inferred from homology"/>
<dbReference type="Pfam" id="PF00496">
    <property type="entry name" value="SBP_bac_5"/>
    <property type="match status" value="1"/>
</dbReference>
<dbReference type="GO" id="GO:1904680">
    <property type="term" value="F:peptide transmembrane transporter activity"/>
    <property type="evidence" value="ECO:0007669"/>
    <property type="project" value="TreeGrafter"/>
</dbReference>